<dbReference type="RefSeq" id="WP_126541397.1">
    <property type="nucleotide sequence ID" value="NZ_BSPM01000004.1"/>
</dbReference>
<gene>
    <name evidence="1" type="ORF">EDD54_2413</name>
</gene>
<organism evidence="1 2">
    <name type="scientific">Oharaeibacter diazotrophicus</name>
    <dbReference type="NCBI Taxonomy" id="1920512"/>
    <lineage>
        <taxon>Bacteria</taxon>
        <taxon>Pseudomonadati</taxon>
        <taxon>Pseudomonadota</taxon>
        <taxon>Alphaproteobacteria</taxon>
        <taxon>Hyphomicrobiales</taxon>
        <taxon>Pleomorphomonadaceae</taxon>
        <taxon>Oharaeibacter</taxon>
    </lineage>
</organism>
<reference evidence="1 2" key="1">
    <citation type="submission" date="2019-03" db="EMBL/GenBank/DDBJ databases">
        <title>Genomic Encyclopedia of Type Strains, Phase IV (KMG-IV): sequencing the most valuable type-strain genomes for metagenomic binning, comparative biology and taxonomic classification.</title>
        <authorList>
            <person name="Goeker M."/>
        </authorList>
    </citation>
    <scope>NUCLEOTIDE SEQUENCE [LARGE SCALE GENOMIC DNA]</scope>
    <source>
        <strain evidence="1 2">DSM 102969</strain>
    </source>
</reference>
<dbReference type="OrthoDB" id="7874013at2"/>
<dbReference type="AlphaFoldDB" id="A0A4R6RGN9"/>
<comment type="caution">
    <text evidence="1">The sequence shown here is derived from an EMBL/GenBank/DDBJ whole genome shotgun (WGS) entry which is preliminary data.</text>
</comment>
<dbReference type="EMBL" id="SNXY01000007">
    <property type="protein sequence ID" value="TDP85559.1"/>
    <property type="molecule type" value="Genomic_DNA"/>
</dbReference>
<evidence type="ECO:0000313" key="2">
    <source>
        <dbReference type="Proteomes" id="UP000294547"/>
    </source>
</evidence>
<dbReference type="Proteomes" id="UP000294547">
    <property type="component" value="Unassembled WGS sequence"/>
</dbReference>
<accession>A0A4R6RGN9</accession>
<protein>
    <submittedName>
        <fullName evidence="1">Uncharacterized protein</fullName>
    </submittedName>
</protein>
<keyword evidence="2" id="KW-1185">Reference proteome</keyword>
<evidence type="ECO:0000313" key="1">
    <source>
        <dbReference type="EMBL" id="TDP85559.1"/>
    </source>
</evidence>
<sequence length="70" mass="8038">MFRYDHGPRVVSNSRGAGLFRRTYEAMLGARERQARQVASRYILALDDVALDRLGYDRPTLEAQGYLHPL</sequence>
<proteinExistence type="predicted"/>
<name>A0A4R6RGN9_9HYPH</name>